<proteinExistence type="predicted"/>
<dbReference type="EMBL" id="QDGZ01000001">
    <property type="protein sequence ID" value="PVG84875.1"/>
    <property type="molecule type" value="Genomic_DNA"/>
</dbReference>
<dbReference type="SUPFAM" id="SSF69635">
    <property type="entry name" value="Type III secretory system chaperone-like"/>
    <property type="match status" value="1"/>
</dbReference>
<evidence type="ECO:0000313" key="1">
    <source>
        <dbReference type="EMBL" id="PVG84875.1"/>
    </source>
</evidence>
<dbReference type="Proteomes" id="UP000246018">
    <property type="component" value="Unassembled WGS sequence"/>
</dbReference>
<dbReference type="Pfam" id="PF10722">
    <property type="entry name" value="YbjN"/>
    <property type="match status" value="1"/>
</dbReference>
<dbReference type="AlphaFoldDB" id="A0A2T8FGN9"/>
<evidence type="ECO:0000313" key="2">
    <source>
        <dbReference type="Proteomes" id="UP000246018"/>
    </source>
</evidence>
<reference evidence="1 2" key="1">
    <citation type="submission" date="2018-04" db="EMBL/GenBank/DDBJ databases">
        <title>Genome of Nocardioides gansuensis WSJ-1.</title>
        <authorList>
            <person name="Wu S."/>
            <person name="Wang G."/>
        </authorList>
    </citation>
    <scope>NUCLEOTIDE SEQUENCE [LARGE SCALE GENOMIC DNA]</scope>
    <source>
        <strain evidence="1 2">WSJ-1</strain>
    </source>
</reference>
<organism evidence="1 2">
    <name type="scientific">Nocardioides gansuensis</name>
    <dbReference type="NCBI Taxonomy" id="2138300"/>
    <lineage>
        <taxon>Bacteria</taxon>
        <taxon>Bacillati</taxon>
        <taxon>Actinomycetota</taxon>
        <taxon>Actinomycetes</taxon>
        <taxon>Propionibacteriales</taxon>
        <taxon>Nocardioidaceae</taxon>
        <taxon>Nocardioides</taxon>
    </lineage>
</organism>
<name>A0A2T8FGN9_9ACTN</name>
<dbReference type="Gene3D" id="3.30.1460.10">
    <property type="match status" value="1"/>
</dbReference>
<protein>
    <submittedName>
        <fullName evidence="1">YbjN domain-containing protein</fullName>
    </submittedName>
</protein>
<dbReference type="InterPro" id="IPR019660">
    <property type="entry name" value="Put_sensory_transdc_reg_YbjN"/>
</dbReference>
<keyword evidence="2" id="KW-1185">Reference proteome</keyword>
<dbReference type="OrthoDB" id="3212317at2"/>
<accession>A0A2T8FGN9</accession>
<comment type="caution">
    <text evidence="1">The sequence shown here is derived from an EMBL/GenBank/DDBJ whole genome shotgun (WGS) entry which is preliminary data.</text>
</comment>
<sequence>MPSGDVVETDAVKTVRAYLEANEIDFEEPTPGVFSFSLPGEKKLQTPVRLDVGPHALGVHAFVCRNPDEEHARVYRWLLERNLRMYAVSFAVDRHGDIYLEARLPLCAVNDEELDRILGSVLSNADESFNSLLELGFATSIRKEWEWRVSRGESTRNLEAFRGWLER</sequence>
<gene>
    <name evidence="1" type="ORF">DDE18_02885</name>
</gene>